<protein>
    <submittedName>
        <fullName evidence="3">Phosphopantothenate--cysteine ligase 1-like</fullName>
    </submittedName>
</protein>
<dbReference type="Gene3D" id="3.40.50.10300">
    <property type="entry name" value="CoaB-like"/>
    <property type="match status" value="1"/>
</dbReference>
<sequence>MVAEEDPESFFATAPPLGDAGVVAARLQEFVARNSSDPSSEGGGRRRIVCVTSGGTTVLLEQRCVRYIDNFSSGHRGAASTEYFLKAGYAIIFVHRRGTCQPFCRFLPDDSFLNFFDVTTESKVQVVESRAMVVKKAIGEYSKLLKMVATSMSSVGLHGMFYLAAAVSDFYVPWDSMAKHKIQSAGGPLDMKLSQVPKMLSVLRNQWAPLAFCISFKLETDSEILIQKAEMAQNKYKMNVVVANLLATYKEEVVIVSNGERNAIRRCNKDEDLEEHIIKLLEKSHSNYIYSSTDDGCNKNDYETLVPLGIKSLA</sequence>
<dbReference type="InterPro" id="IPR035929">
    <property type="entry name" value="CoaB-like_sf"/>
</dbReference>
<comment type="similarity">
    <text evidence="1">Belongs to the PPC synthetase family.</text>
</comment>
<name>A0A3L6RS52_PANMI</name>
<dbReference type="PANTHER" id="PTHR12290">
    <property type="entry name" value="CORNICHON-RELATED"/>
    <property type="match status" value="1"/>
</dbReference>
<evidence type="ECO:0000259" key="2">
    <source>
        <dbReference type="Pfam" id="PF04127"/>
    </source>
</evidence>
<dbReference type="Pfam" id="PF04127">
    <property type="entry name" value="DFP"/>
    <property type="match status" value="1"/>
</dbReference>
<reference evidence="4" key="1">
    <citation type="journal article" date="2019" name="Nat. Commun.">
        <title>The genome of broomcorn millet.</title>
        <authorList>
            <person name="Zou C."/>
            <person name="Miki D."/>
            <person name="Li D."/>
            <person name="Tang Q."/>
            <person name="Xiao L."/>
            <person name="Rajput S."/>
            <person name="Deng P."/>
            <person name="Jia W."/>
            <person name="Huang R."/>
            <person name="Zhang M."/>
            <person name="Sun Y."/>
            <person name="Hu J."/>
            <person name="Fu X."/>
            <person name="Schnable P.S."/>
            <person name="Li F."/>
            <person name="Zhang H."/>
            <person name="Feng B."/>
            <person name="Zhu X."/>
            <person name="Liu R."/>
            <person name="Schnable J.C."/>
            <person name="Zhu J.-K."/>
            <person name="Zhang H."/>
        </authorList>
    </citation>
    <scope>NUCLEOTIDE SEQUENCE [LARGE SCALE GENOMIC DNA]</scope>
</reference>
<dbReference type="Proteomes" id="UP000275267">
    <property type="component" value="Unassembled WGS sequence"/>
</dbReference>
<dbReference type="AlphaFoldDB" id="A0A3L6RS52"/>
<dbReference type="InterPro" id="IPR007085">
    <property type="entry name" value="DNA/pantothenate-metab_flavo_C"/>
</dbReference>
<evidence type="ECO:0000313" key="3">
    <source>
        <dbReference type="EMBL" id="RLN08415.1"/>
    </source>
</evidence>
<dbReference type="STRING" id="4540.A0A3L6RS52"/>
<keyword evidence="4" id="KW-1185">Reference proteome</keyword>
<dbReference type="OrthoDB" id="70224at2759"/>
<accession>A0A3L6RS52</accession>
<evidence type="ECO:0000313" key="4">
    <source>
        <dbReference type="Proteomes" id="UP000275267"/>
    </source>
</evidence>
<dbReference type="SUPFAM" id="SSF102645">
    <property type="entry name" value="CoaB-like"/>
    <property type="match status" value="1"/>
</dbReference>
<proteinExistence type="inferred from homology"/>
<dbReference type="GO" id="GO:0015937">
    <property type="term" value="P:coenzyme A biosynthetic process"/>
    <property type="evidence" value="ECO:0007669"/>
    <property type="project" value="UniProtKB-ARBA"/>
</dbReference>
<evidence type="ECO:0000256" key="1">
    <source>
        <dbReference type="ARBA" id="ARBA00005703"/>
    </source>
</evidence>
<feature type="domain" description="DNA/pantothenate metabolism flavoprotein C-terminal" evidence="2">
    <location>
        <begin position="146"/>
        <end position="271"/>
    </location>
</feature>
<dbReference type="EMBL" id="PQIB02000007">
    <property type="protein sequence ID" value="RLN08415.1"/>
    <property type="molecule type" value="Genomic_DNA"/>
</dbReference>
<organism evidence="3 4">
    <name type="scientific">Panicum miliaceum</name>
    <name type="common">Proso millet</name>
    <name type="synonym">Broomcorn millet</name>
    <dbReference type="NCBI Taxonomy" id="4540"/>
    <lineage>
        <taxon>Eukaryota</taxon>
        <taxon>Viridiplantae</taxon>
        <taxon>Streptophyta</taxon>
        <taxon>Embryophyta</taxon>
        <taxon>Tracheophyta</taxon>
        <taxon>Spermatophyta</taxon>
        <taxon>Magnoliopsida</taxon>
        <taxon>Liliopsida</taxon>
        <taxon>Poales</taxon>
        <taxon>Poaceae</taxon>
        <taxon>PACMAD clade</taxon>
        <taxon>Panicoideae</taxon>
        <taxon>Panicodae</taxon>
        <taxon>Paniceae</taxon>
        <taxon>Panicinae</taxon>
        <taxon>Panicum</taxon>
        <taxon>Panicum sect. Panicum</taxon>
    </lineage>
</organism>
<dbReference type="GO" id="GO:0016874">
    <property type="term" value="F:ligase activity"/>
    <property type="evidence" value="ECO:0007669"/>
    <property type="project" value="UniProtKB-KW"/>
</dbReference>
<gene>
    <name evidence="3" type="ORF">C2845_PM11G08910</name>
</gene>
<comment type="caution">
    <text evidence="3">The sequence shown here is derived from an EMBL/GenBank/DDBJ whole genome shotgun (WGS) entry which is preliminary data.</text>
</comment>